<name>A0A7M1AYC9_9BACT</name>
<accession>A0A7M1AYC9</accession>
<dbReference type="RefSeq" id="WP_193150848.1">
    <property type="nucleotide sequence ID" value="NZ_CP041235.1"/>
</dbReference>
<evidence type="ECO:0000313" key="2">
    <source>
        <dbReference type="Proteomes" id="UP000593719"/>
    </source>
</evidence>
<proteinExistence type="predicted"/>
<sequence length="188" mass="21849">MKLISGAECVRRLRQAGVYKGKESYFSQLVQKGVIPYHQKEASPKKWYVLDEVKQALKDWEDPSRDAQREANEAKRRELAISQKINELESTLLANIESFKSVKTLNADDFNLDDLEDMTQEEFKQELKEINSSNMLISEMATDYFRELSEKGHTGNTYLVLASEAVEFFQKWLMLDESIEEFYGVTKK</sequence>
<keyword evidence="2" id="KW-1185">Reference proteome</keyword>
<reference evidence="1 2" key="1">
    <citation type="submission" date="2019-06" db="EMBL/GenBank/DDBJ databases">
        <title>Sulfurimonas gotlandica sp. nov., a chemoautotrophic and psychrotolerant epsilonproteobacterium isolated from a pelagic redoxcline, and an emended description of the genus Sulfurimonas.</title>
        <authorList>
            <person name="Wang S."/>
            <person name="Jiang L."/>
            <person name="Shao Z."/>
        </authorList>
    </citation>
    <scope>NUCLEOTIDE SEQUENCE [LARGE SCALE GENOMIC DNA]</scope>
    <source>
        <strain evidence="1 2">S2-6</strain>
    </source>
</reference>
<protein>
    <submittedName>
        <fullName evidence="1">Uncharacterized protein</fullName>
    </submittedName>
</protein>
<gene>
    <name evidence="1" type="ORF">FJR45_00355</name>
</gene>
<organism evidence="1 2">
    <name type="scientific">Sulfurimonas sediminis</name>
    <dbReference type="NCBI Taxonomy" id="2590020"/>
    <lineage>
        <taxon>Bacteria</taxon>
        <taxon>Pseudomonadati</taxon>
        <taxon>Campylobacterota</taxon>
        <taxon>Epsilonproteobacteria</taxon>
        <taxon>Campylobacterales</taxon>
        <taxon>Sulfurimonadaceae</taxon>
        <taxon>Sulfurimonas</taxon>
    </lineage>
</organism>
<dbReference type="KEGG" id="ssei:FJR45_00355"/>
<evidence type="ECO:0000313" key="1">
    <source>
        <dbReference type="EMBL" id="QOP42487.1"/>
    </source>
</evidence>
<dbReference type="Proteomes" id="UP000593719">
    <property type="component" value="Chromosome"/>
</dbReference>
<dbReference type="AlphaFoldDB" id="A0A7M1AYC9"/>
<dbReference type="EMBL" id="CP041235">
    <property type="protein sequence ID" value="QOP42487.1"/>
    <property type="molecule type" value="Genomic_DNA"/>
</dbReference>